<accession>A0A1Y1SDA2</accession>
<dbReference type="Pfam" id="PF04168">
    <property type="entry name" value="Alpha-E"/>
    <property type="match status" value="1"/>
</dbReference>
<evidence type="ECO:0000313" key="2">
    <source>
        <dbReference type="EMBL" id="ORE86901.1"/>
    </source>
</evidence>
<dbReference type="EMBL" id="AQQV01000002">
    <property type="protein sequence ID" value="ORE86901.1"/>
    <property type="molecule type" value="Genomic_DNA"/>
</dbReference>
<dbReference type="PANTHER" id="PTHR34595">
    <property type="entry name" value="BLR5612 PROTEIN"/>
    <property type="match status" value="1"/>
</dbReference>
<reference evidence="2 3" key="1">
    <citation type="submission" date="2013-04" db="EMBL/GenBank/DDBJ databases">
        <title>Oceanococcus atlanticus 22II-S10r2 Genome Sequencing.</title>
        <authorList>
            <person name="Lai Q."/>
            <person name="Li G."/>
            <person name="Shao Z."/>
        </authorList>
    </citation>
    <scope>NUCLEOTIDE SEQUENCE [LARGE SCALE GENOMIC DNA]</scope>
    <source>
        <strain evidence="2 3">22II-S10r2</strain>
    </source>
</reference>
<dbReference type="RefSeq" id="WP_083561121.1">
    <property type="nucleotide sequence ID" value="NZ_AQQV01000002.1"/>
</dbReference>
<dbReference type="AlphaFoldDB" id="A0A1Y1SDA2"/>
<dbReference type="STRING" id="1317117.ATO7_07677"/>
<name>A0A1Y1SDA2_9GAMM</name>
<dbReference type="InterPro" id="IPR007296">
    <property type="entry name" value="DUF403"/>
</dbReference>
<evidence type="ECO:0000259" key="1">
    <source>
        <dbReference type="Pfam" id="PF04168"/>
    </source>
</evidence>
<protein>
    <recommendedName>
        <fullName evidence="1">DUF403 domain-containing protein</fullName>
    </recommendedName>
</protein>
<dbReference type="Proteomes" id="UP000192342">
    <property type="component" value="Unassembled WGS sequence"/>
</dbReference>
<comment type="caution">
    <text evidence="2">The sequence shown here is derived from an EMBL/GenBank/DDBJ whole genome shotgun (WGS) entry which is preliminary data.</text>
</comment>
<dbReference type="PANTHER" id="PTHR34595:SF7">
    <property type="entry name" value="SLL1039 PROTEIN"/>
    <property type="match status" value="1"/>
</dbReference>
<organism evidence="2 3">
    <name type="scientific">Oceanococcus atlanticus</name>
    <dbReference type="NCBI Taxonomy" id="1317117"/>
    <lineage>
        <taxon>Bacteria</taxon>
        <taxon>Pseudomonadati</taxon>
        <taxon>Pseudomonadota</taxon>
        <taxon>Gammaproteobacteria</taxon>
        <taxon>Chromatiales</taxon>
        <taxon>Oceanococcaceae</taxon>
        <taxon>Oceanococcus</taxon>
    </lineage>
</organism>
<gene>
    <name evidence="2" type="ORF">ATO7_07677</name>
</gene>
<proteinExistence type="predicted"/>
<feature type="domain" description="DUF403" evidence="1">
    <location>
        <begin position="2"/>
        <end position="310"/>
    </location>
</feature>
<sequence>MMLSRIAERFYWFGRYLERAENTARLLLSYSDMVLDLPLKSRVSWYQLVEITGSQTTFDQHHRSAGETVVLRYLIEQDINPGSIHCSLKFARENLRTIRDRVPREMIESMNELWAYFGSESAGSVRRSAARMRFLRGLIDRCQTVRGHVRGSMCRNDAFYFLAIGRMLERTDMTTRIMDVRVDDLLPDEVDNLPAFDALQWMSVLRSLSAYQMYQREMHGQVKASAVIEFLFLNETFPRSVHYALDSARACAQRLPRNTPVIEALDQLLAHVGEFKAKLLASDPTTLRETIDDIQAEISDIDRLLSHNYFLHDAAQSQQQ</sequence>
<dbReference type="OrthoDB" id="9803532at2"/>
<dbReference type="InterPro" id="IPR051680">
    <property type="entry name" value="ATP-dep_Glu-Cys_Ligase-2"/>
</dbReference>
<evidence type="ECO:0000313" key="3">
    <source>
        <dbReference type="Proteomes" id="UP000192342"/>
    </source>
</evidence>
<keyword evidence="3" id="KW-1185">Reference proteome</keyword>